<dbReference type="EMBL" id="KL142407">
    <property type="protein sequence ID" value="KDR68540.1"/>
    <property type="molecule type" value="Genomic_DNA"/>
</dbReference>
<protein>
    <submittedName>
        <fullName evidence="1">Uncharacterized protein</fullName>
    </submittedName>
</protein>
<keyword evidence="2" id="KW-1185">Reference proteome</keyword>
<dbReference type="AlphaFoldDB" id="A0A067SC91"/>
<accession>A0A067SC91</accession>
<evidence type="ECO:0000313" key="1">
    <source>
        <dbReference type="EMBL" id="KDR68540.1"/>
    </source>
</evidence>
<dbReference type="Proteomes" id="UP000027222">
    <property type="component" value="Unassembled WGS sequence"/>
</dbReference>
<dbReference type="HOGENOM" id="CLU_2574047_0_0_1"/>
<name>A0A067SC91_GALM3</name>
<proteinExistence type="predicted"/>
<organism evidence="1 2">
    <name type="scientific">Galerina marginata (strain CBS 339.88)</name>
    <dbReference type="NCBI Taxonomy" id="685588"/>
    <lineage>
        <taxon>Eukaryota</taxon>
        <taxon>Fungi</taxon>
        <taxon>Dikarya</taxon>
        <taxon>Basidiomycota</taxon>
        <taxon>Agaricomycotina</taxon>
        <taxon>Agaricomycetes</taxon>
        <taxon>Agaricomycetidae</taxon>
        <taxon>Agaricales</taxon>
        <taxon>Agaricineae</taxon>
        <taxon>Strophariaceae</taxon>
        <taxon>Galerina</taxon>
    </lineage>
</organism>
<reference evidence="2" key="1">
    <citation type="journal article" date="2014" name="Proc. Natl. Acad. Sci. U.S.A.">
        <title>Extensive sampling of basidiomycete genomes demonstrates inadequacy of the white-rot/brown-rot paradigm for wood decay fungi.</title>
        <authorList>
            <person name="Riley R."/>
            <person name="Salamov A.A."/>
            <person name="Brown D.W."/>
            <person name="Nagy L.G."/>
            <person name="Floudas D."/>
            <person name="Held B.W."/>
            <person name="Levasseur A."/>
            <person name="Lombard V."/>
            <person name="Morin E."/>
            <person name="Otillar R."/>
            <person name="Lindquist E.A."/>
            <person name="Sun H."/>
            <person name="LaButti K.M."/>
            <person name="Schmutz J."/>
            <person name="Jabbour D."/>
            <person name="Luo H."/>
            <person name="Baker S.E."/>
            <person name="Pisabarro A.G."/>
            <person name="Walton J.D."/>
            <person name="Blanchette R.A."/>
            <person name="Henrissat B."/>
            <person name="Martin F."/>
            <person name="Cullen D."/>
            <person name="Hibbett D.S."/>
            <person name="Grigoriev I.V."/>
        </authorList>
    </citation>
    <scope>NUCLEOTIDE SEQUENCE [LARGE SCALE GENOMIC DNA]</scope>
    <source>
        <strain evidence="2">CBS 339.88</strain>
    </source>
</reference>
<evidence type="ECO:0000313" key="2">
    <source>
        <dbReference type="Proteomes" id="UP000027222"/>
    </source>
</evidence>
<gene>
    <name evidence="1" type="ORF">GALMADRAFT_1034695</name>
</gene>
<sequence>MCNLGVENDDCTCELGNTDGDDGSFAWSAWGYNSVAHPFSGSQLGERGKGGKQACSTARKERARCGGRRGEEETLSGDLVG</sequence>